<evidence type="ECO:0000259" key="1">
    <source>
        <dbReference type="Pfam" id="PF20257"/>
    </source>
</evidence>
<proteinExistence type="predicted"/>
<dbReference type="InterPro" id="IPR023227">
    <property type="entry name" value="SAM_OH_AdoTrfase_C_sf"/>
</dbReference>
<dbReference type="Gene3D" id="2.40.30.90">
    <property type="entry name" value="Bacterial fluorinating enzyme like"/>
    <property type="match status" value="1"/>
</dbReference>
<comment type="caution">
    <text evidence="2">The sequence shown here is derived from an EMBL/GenBank/DDBJ whole genome shotgun (WGS) entry which is preliminary data.</text>
</comment>
<organism evidence="2 3">
    <name type="scientific">Candidatus Roizmanbacteria bacterium CG22_combo_CG10-13_8_21_14_all_34_12</name>
    <dbReference type="NCBI Taxonomy" id="1974860"/>
    <lineage>
        <taxon>Bacteria</taxon>
        <taxon>Candidatus Roizmaniibacteriota</taxon>
    </lineage>
</organism>
<dbReference type="InterPro" id="IPR046470">
    <property type="entry name" value="SAM_HAT_C"/>
</dbReference>
<reference evidence="2 3" key="1">
    <citation type="submission" date="2017-09" db="EMBL/GenBank/DDBJ databases">
        <title>Depth-based differentiation of microbial function through sediment-hosted aquifers and enrichment of novel symbionts in the deep terrestrial subsurface.</title>
        <authorList>
            <person name="Probst A.J."/>
            <person name="Ladd B."/>
            <person name="Jarett J.K."/>
            <person name="Geller-Mcgrath D.E."/>
            <person name="Sieber C.M."/>
            <person name="Emerson J.B."/>
            <person name="Anantharaman K."/>
            <person name="Thomas B.C."/>
            <person name="Malmstrom R."/>
            <person name="Stieglmeier M."/>
            <person name="Klingl A."/>
            <person name="Woyke T."/>
            <person name="Ryan C.M."/>
            <person name="Banfield J.F."/>
        </authorList>
    </citation>
    <scope>NUCLEOTIDE SEQUENCE [LARGE SCALE GENOMIC DNA]</scope>
    <source>
        <strain evidence="2">CG22_combo_CG10-13_8_21_14_all_34_12</strain>
    </source>
</reference>
<gene>
    <name evidence="2" type="ORF">COW97_01195</name>
</gene>
<dbReference type="EMBL" id="PCTC01000022">
    <property type="protein sequence ID" value="PIP63684.1"/>
    <property type="molecule type" value="Genomic_DNA"/>
</dbReference>
<dbReference type="SUPFAM" id="SSF101852">
    <property type="entry name" value="Bacterial fluorinating enzyme, C-terminal domain"/>
    <property type="match status" value="1"/>
</dbReference>
<sequence length="286" mass="32477">MILQIMFLRGLNNYMKKLIVVADLAFDALSRAEIKIAVEGFLKDSNTSNISFVGSTPSTIHTGFLVNQLVEDVERYGRPLETVIFQNTDPRLHSTQSIEKAEGAKPVIIRLKSGIHLLGPNSGYDFSMIKNRIDELFIYKGLNEKGQFHSRDLFSRLSAHLMDYMEDELELEEINTNIIPELNQFYIGHIDNFGNIKTTIVEEDFKGKYEYGEIVSIKINQIVKKAKYVPNLFGDVLGTLVVYPGSSGKKDNRFLEISIWRHFTEDKPTTGVDEFNSPKIGSVIDF</sequence>
<evidence type="ECO:0000313" key="2">
    <source>
        <dbReference type="EMBL" id="PIP63684.1"/>
    </source>
</evidence>
<dbReference type="Proteomes" id="UP000229699">
    <property type="component" value="Unassembled WGS sequence"/>
</dbReference>
<name>A0A2H0C1A0_9BACT</name>
<dbReference type="AlphaFoldDB" id="A0A2H0C1A0"/>
<evidence type="ECO:0000313" key="3">
    <source>
        <dbReference type="Proteomes" id="UP000229699"/>
    </source>
</evidence>
<dbReference type="Pfam" id="PF20257">
    <property type="entry name" value="SAM_HAT_C"/>
    <property type="match status" value="1"/>
</dbReference>
<feature type="domain" description="S-adenosyl-l-methionine hydroxide adenosyltransferase C-terminal" evidence="1">
    <location>
        <begin position="187"/>
        <end position="248"/>
    </location>
</feature>
<protein>
    <recommendedName>
        <fullName evidence="1">S-adenosyl-l-methionine hydroxide adenosyltransferase C-terminal domain-containing protein</fullName>
    </recommendedName>
</protein>
<accession>A0A2H0C1A0</accession>